<protein>
    <submittedName>
        <fullName evidence="2">Uncharacterized protein</fullName>
    </submittedName>
</protein>
<evidence type="ECO:0000313" key="2">
    <source>
        <dbReference type="EMBL" id="ELW47476.1"/>
    </source>
</evidence>
<gene>
    <name evidence="2" type="ORF">TREES_T100021044</name>
</gene>
<evidence type="ECO:0000256" key="1">
    <source>
        <dbReference type="SAM" id="MobiDB-lite"/>
    </source>
</evidence>
<reference evidence="3" key="2">
    <citation type="journal article" date="2013" name="Nat. Commun.">
        <title>Genome of the Chinese tree shrew.</title>
        <authorList>
            <person name="Fan Y."/>
            <person name="Huang Z.Y."/>
            <person name="Cao C.C."/>
            <person name="Chen C.S."/>
            <person name="Chen Y.X."/>
            <person name="Fan D.D."/>
            <person name="He J."/>
            <person name="Hou H.L."/>
            <person name="Hu L."/>
            <person name="Hu X.T."/>
            <person name="Jiang X.T."/>
            <person name="Lai R."/>
            <person name="Lang Y.S."/>
            <person name="Liang B."/>
            <person name="Liao S.G."/>
            <person name="Mu D."/>
            <person name="Ma Y.Y."/>
            <person name="Niu Y.Y."/>
            <person name="Sun X.Q."/>
            <person name="Xia J.Q."/>
            <person name="Xiao J."/>
            <person name="Xiong Z.Q."/>
            <person name="Xu L."/>
            <person name="Yang L."/>
            <person name="Zhang Y."/>
            <person name="Zhao W."/>
            <person name="Zhao X.D."/>
            <person name="Zheng Y.T."/>
            <person name="Zhou J.M."/>
            <person name="Zhu Y.B."/>
            <person name="Zhang G.J."/>
            <person name="Wang J."/>
            <person name="Yao Y.G."/>
        </authorList>
    </citation>
    <scope>NUCLEOTIDE SEQUENCE [LARGE SCALE GENOMIC DNA]</scope>
</reference>
<dbReference type="Proteomes" id="UP000011518">
    <property type="component" value="Unassembled WGS sequence"/>
</dbReference>
<name>L9JAD7_TUPCH</name>
<dbReference type="EMBL" id="KB321112">
    <property type="protein sequence ID" value="ELW47476.1"/>
    <property type="molecule type" value="Genomic_DNA"/>
</dbReference>
<proteinExistence type="predicted"/>
<organism evidence="2 3">
    <name type="scientific">Tupaia chinensis</name>
    <name type="common">Chinese tree shrew</name>
    <name type="synonym">Tupaia belangeri chinensis</name>
    <dbReference type="NCBI Taxonomy" id="246437"/>
    <lineage>
        <taxon>Eukaryota</taxon>
        <taxon>Metazoa</taxon>
        <taxon>Chordata</taxon>
        <taxon>Craniata</taxon>
        <taxon>Vertebrata</taxon>
        <taxon>Euteleostomi</taxon>
        <taxon>Mammalia</taxon>
        <taxon>Eutheria</taxon>
        <taxon>Euarchontoglires</taxon>
        <taxon>Scandentia</taxon>
        <taxon>Tupaiidae</taxon>
        <taxon>Tupaia</taxon>
    </lineage>
</organism>
<reference evidence="3" key="1">
    <citation type="submission" date="2012-07" db="EMBL/GenBank/DDBJ databases">
        <title>Genome of the Chinese tree shrew, a rising model animal genetically related to primates.</title>
        <authorList>
            <person name="Zhang G."/>
            <person name="Fan Y."/>
            <person name="Yao Y."/>
            <person name="Huang Z."/>
        </authorList>
    </citation>
    <scope>NUCLEOTIDE SEQUENCE [LARGE SCALE GENOMIC DNA]</scope>
</reference>
<accession>L9JAD7</accession>
<keyword evidence="3" id="KW-1185">Reference proteome</keyword>
<evidence type="ECO:0000313" key="3">
    <source>
        <dbReference type="Proteomes" id="UP000011518"/>
    </source>
</evidence>
<dbReference type="AlphaFoldDB" id="L9JAD7"/>
<dbReference type="InParanoid" id="L9JAD7"/>
<feature type="region of interest" description="Disordered" evidence="1">
    <location>
        <begin position="110"/>
        <end position="131"/>
    </location>
</feature>
<sequence>MSVETTLSQCRITYERWRMSTLRSLQQDLLSEDERESTSKNKWKQDALRGLWVTRRPPDHGTAKLAPLSRWDPMESSQVTLKSCSHKAPGTPLRARSSSSAILNSVTTASGNSFTEDLPEPRCSTGESGPCGEASHLPQFHTDQAFRCSTGESGPCGEASHLPQFHTDQAFSRTATSFGPFNGSI</sequence>